<protein>
    <recommendedName>
        <fullName evidence="3">F-box domain-containing protein</fullName>
    </recommendedName>
</protein>
<evidence type="ECO:0000313" key="1">
    <source>
        <dbReference type="EMBL" id="KAJ7333455.1"/>
    </source>
</evidence>
<dbReference type="EMBL" id="JARIHO010000034">
    <property type="protein sequence ID" value="KAJ7333455.1"/>
    <property type="molecule type" value="Genomic_DNA"/>
</dbReference>
<name>A0AAD6ZPW5_9AGAR</name>
<gene>
    <name evidence="1" type="ORF">DFH08DRAFT_306697</name>
</gene>
<dbReference type="Proteomes" id="UP001218218">
    <property type="component" value="Unassembled WGS sequence"/>
</dbReference>
<evidence type="ECO:0008006" key="3">
    <source>
        <dbReference type="Google" id="ProtNLM"/>
    </source>
</evidence>
<sequence>MEASSLLAQELWNEILDHLHESKKDLLSSALVCRAFVDWAQRHLFNSLTIDAHPRRLVYRGHRTAISSTRLAALLSSSPHLIDYICALHIDPCNAETMTPLVRITWSRISALTLVQRSGESLPALTLIETLVSLPTLRKIVFHGDFQTNHLRTVLSGCTPFVTSLAFRLCGPAIEALPTGDDISLPISCSHQHPSITHLDLDLCTTIPEFLMSTACPLDMSRLWAVKYGRSRGRGLSPFLYFVGRTIQTLDIETGDLEELDMRRFPRLSRITVHGPPRYAIERLAALQRAIERCCQSTVDVICYSLEAEASDSLPDLETIQTVILSAEPRVLRRMEVEVTTREHSRAEWTALIQGRMPQLAERGILEVHSADL</sequence>
<evidence type="ECO:0000313" key="2">
    <source>
        <dbReference type="Proteomes" id="UP001218218"/>
    </source>
</evidence>
<keyword evidence="2" id="KW-1185">Reference proteome</keyword>
<comment type="caution">
    <text evidence="1">The sequence shown here is derived from an EMBL/GenBank/DDBJ whole genome shotgun (WGS) entry which is preliminary data.</text>
</comment>
<accession>A0AAD6ZPW5</accession>
<proteinExistence type="predicted"/>
<dbReference type="AlphaFoldDB" id="A0AAD6ZPW5"/>
<organism evidence="1 2">
    <name type="scientific">Mycena albidolilacea</name>
    <dbReference type="NCBI Taxonomy" id="1033008"/>
    <lineage>
        <taxon>Eukaryota</taxon>
        <taxon>Fungi</taxon>
        <taxon>Dikarya</taxon>
        <taxon>Basidiomycota</taxon>
        <taxon>Agaricomycotina</taxon>
        <taxon>Agaricomycetes</taxon>
        <taxon>Agaricomycetidae</taxon>
        <taxon>Agaricales</taxon>
        <taxon>Marasmiineae</taxon>
        <taxon>Mycenaceae</taxon>
        <taxon>Mycena</taxon>
    </lineage>
</organism>
<reference evidence="1" key="1">
    <citation type="submission" date="2023-03" db="EMBL/GenBank/DDBJ databases">
        <title>Massive genome expansion in bonnet fungi (Mycena s.s.) driven by repeated elements and novel gene families across ecological guilds.</title>
        <authorList>
            <consortium name="Lawrence Berkeley National Laboratory"/>
            <person name="Harder C.B."/>
            <person name="Miyauchi S."/>
            <person name="Viragh M."/>
            <person name="Kuo A."/>
            <person name="Thoen E."/>
            <person name="Andreopoulos B."/>
            <person name="Lu D."/>
            <person name="Skrede I."/>
            <person name="Drula E."/>
            <person name="Henrissat B."/>
            <person name="Morin E."/>
            <person name="Kohler A."/>
            <person name="Barry K."/>
            <person name="LaButti K."/>
            <person name="Morin E."/>
            <person name="Salamov A."/>
            <person name="Lipzen A."/>
            <person name="Mereny Z."/>
            <person name="Hegedus B."/>
            <person name="Baldrian P."/>
            <person name="Stursova M."/>
            <person name="Weitz H."/>
            <person name="Taylor A."/>
            <person name="Grigoriev I.V."/>
            <person name="Nagy L.G."/>
            <person name="Martin F."/>
            <person name="Kauserud H."/>
        </authorList>
    </citation>
    <scope>NUCLEOTIDE SEQUENCE</scope>
    <source>
        <strain evidence="1">CBHHK002</strain>
    </source>
</reference>